<dbReference type="STRING" id="204669.Acid345_2457"/>
<evidence type="ECO:0000313" key="2">
    <source>
        <dbReference type="EMBL" id="ABF41458.1"/>
    </source>
</evidence>
<dbReference type="Proteomes" id="UP000002432">
    <property type="component" value="Chromosome"/>
</dbReference>
<protein>
    <recommendedName>
        <fullName evidence="4">DUF3455 domain-containing protein</fullName>
    </recommendedName>
</protein>
<evidence type="ECO:0000313" key="3">
    <source>
        <dbReference type="Proteomes" id="UP000002432"/>
    </source>
</evidence>
<dbReference type="Pfam" id="PF11937">
    <property type="entry name" value="DUF3455"/>
    <property type="match status" value="1"/>
</dbReference>
<evidence type="ECO:0000256" key="1">
    <source>
        <dbReference type="SAM" id="SignalP"/>
    </source>
</evidence>
<dbReference type="KEGG" id="aba:Acid345_2457"/>
<accession>Q1INU2</accession>
<sequence length="176" mass="18717">MAMFRNCAVLAIGLLGGTFALAQQAAPTDVPASLMPTGNVHLILQTHARGSQIYECRVSDDGKYAWTLKAPDAELRDTRGSVVISHSAGPKWQHRDGSTIIGNVVAKAPAPDGKSIPWLLLSADNSNSRAGILSKVTFVQRIHTEGGQAPTVGCEQGHKGAEFGAKYEADYLFYAP</sequence>
<dbReference type="PANTHER" id="PTHR35567:SF1">
    <property type="entry name" value="CONSERVED FUNGAL PROTEIN (AFU_ORTHOLOGUE AFUA_1G14230)"/>
    <property type="match status" value="1"/>
</dbReference>
<reference evidence="2 3" key="1">
    <citation type="journal article" date="2009" name="Appl. Environ. Microbiol.">
        <title>Three genomes from the phylum Acidobacteria provide insight into the lifestyles of these microorganisms in soils.</title>
        <authorList>
            <person name="Ward N.L."/>
            <person name="Challacombe J.F."/>
            <person name="Janssen P.H."/>
            <person name="Henrissat B."/>
            <person name="Coutinho P.M."/>
            <person name="Wu M."/>
            <person name="Xie G."/>
            <person name="Haft D.H."/>
            <person name="Sait M."/>
            <person name="Badger J."/>
            <person name="Barabote R.D."/>
            <person name="Bradley B."/>
            <person name="Brettin T.S."/>
            <person name="Brinkac L.M."/>
            <person name="Bruce D."/>
            <person name="Creasy T."/>
            <person name="Daugherty S.C."/>
            <person name="Davidsen T.M."/>
            <person name="DeBoy R.T."/>
            <person name="Detter J.C."/>
            <person name="Dodson R.J."/>
            <person name="Durkin A.S."/>
            <person name="Ganapathy A."/>
            <person name="Gwinn-Giglio M."/>
            <person name="Han C.S."/>
            <person name="Khouri H."/>
            <person name="Kiss H."/>
            <person name="Kothari S.P."/>
            <person name="Madupu R."/>
            <person name="Nelson K.E."/>
            <person name="Nelson W.C."/>
            <person name="Paulsen I."/>
            <person name="Penn K."/>
            <person name="Ren Q."/>
            <person name="Rosovitz M.J."/>
            <person name="Selengut J.D."/>
            <person name="Shrivastava S."/>
            <person name="Sullivan S.A."/>
            <person name="Tapia R."/>
            <person name="Thompson L.S."/>
            <person name="Watkins K.L."/>
            <person name="Yang Q."/>
            <person name="Yu C."/>
            <person name="Zafar N."/>
            <person name="Zhou L."/>
            <person name="Kuske C.R."/>
        </authorList>
    </citation>
    <scope>NUCLEOTIDE SEQUENCE [LARGE SCALE GENOMIC DNA]</scope>
    <source>
        <strain evidence="2 3">Ellin345</strain>
    </source>
</reference>
<proteinExistence type="predicted"/>
<keyword evidence="1" id="KW-0732">Signal</keyword>
<dbReference type="PANTHER" id="PTHR35567">
    <property type="entry name" value="MALATE DEHYDROGENASE (AFU_ORTHOLOGUE AFUA_2G13800)"/>
    <property type="match status" value="1"/>
</dbReference>
<feature type="signal peptide" evidence="1">
    <location>
        <begin position="1"/>
        <end position="22"/>
    </location>
</feature>
<evidence type="ECO:0008006" key="4">
    <source>
        <dbReference type="Google" id="ProtNLM"/>
    </source>
</evidence>
<gene>
    <name evidence="2" type="ordered locus">Acid345_2457</name>
</gene>
<dbReference type="EnsemblBacteria" id="ABF41458">
    <property type="protein sequence ID" value="ABF41458"/>
    <property type="gene ID" value="Acid345_2457"/>
</dbReference>
<keyword evidence="3" id="KW-1185">Reference proteome</keyword>
<dbReference type="AlphaFoldDB" id="Q1INU2"/>
<organism evidence="2 3">
    <name type="scientific">Koribacter versatilis (strain Ellin345)</name>
    <dbReference type="NCBI Taxonomy" id="204669"/>
    <lineage>
        <taxon>Bacteria</taxon>
        <taxon>Pseudomonadati</taxon>
        <taxon>Acidobacteriota</taxon>
        <taxon>Terriglobia</taxon>
        <taxon>Terriglobales</taxon>
        <taxon>Candidatus Korobacteraceae</taxon>
        <taxon>Candidatus Korobacter</taxon>
    </lineage>
</organism>
<dbReference type="EMBL" id="CP000360">
    <property type="protein sequence ID" value="ABF41458.1"/>
    <property type="molecule type" value="Genomic_DNA"/>
</dbReference>
<dbReference type="HOGENOM" id="CLU_101709_1_1_0"/>
<dbReference type="eggNOG" id="ENOG50330AH">
    <property type="taxonomic scope" value="Bacteria"/>
</dbReference>
<dbReference type="InterPro" id="IPR021851">
    <property type="entry name" value="DUF3455"/>
</dbReference>
<name>Q1INU2_KORVE</name>
<feature type="chain" id="PRO_5004191779" description="DUF3455 domain-containing protein" evidence="1">
    <location>
        <begin position="23"/>
        <end position="176"/>
    </location>
</feature>